<comment type="caution">
    <text evidence="1">The sequence shown here is derived from an EMBL/GenBank/DDBJ whole genome shotgun (WGS) entry which is preliminary data.</text>
</comment>
<dbReference type="AlphaFoldDB" id="A0A6G0W1N6"/>
<protein>
    <submittedName>
        <fullName evidence="1">Uncharacterized protein</fullName>
    </submittedName>
</protein>
<evidence type="ECO:0000313" key="2">
    <source>
        <dbReference type="Proteomes" id="UP000478052"/>
    </source>
</evidence>
<gene>
    <name evidence="1" type="ORF">FWK35_00023764</name>
</gene>
<name>A0A6G0W1N6_APHCR</name>
<sequence>MHQLDSFCYWKPSLKFEIEALFRHFLVYTHKKKNTQNIVKSIHSSLRSESKT</sequence>
<dbReference type="Proteomes" id="UP000478052">
    <property type="component" value="Unassembled WGS sequence"/>
</dbReference>
<dbReference type="EMBL" id="VUJU01009532">
    <property type="protein sequence ID" value="KAF0719641.1"/>
    <property type="molecule type" value="Genomic_DNA"/>
</dbReference>
<proteinExistence type="predicted"/>
<organism evidence="1 2">
    <name type="scientific">Aphis craccivora</name>
    <name type="common">Cowpea aphid</name>
    <dbReference type="NCBI Taxonomy" id="307492"/>
    <lineage>
        <taxon>Eukaryota</taxon>
        <taxon>Metazoa</taxon>
        <taxon>Ecdysozoa</taxon>
        <taxon>Arthropoda</taxon>
        <taxon>Hexapoda</taxon>
        <taxon>Insecta</taxon>
        <taxon>Pterygota</taxon>
        <taxon>Neoptera</taxon>
        <taxon>Paraneoptera</taxon>
        <taxon>Hemiptera</taxon>
        <taxon>Sternorrhyncha</taxon>
        <taxon>Aphidomorpha</taxon>
        <taxon>Aphidoidea</taxon>
        <taxon>Aphididae</taxon>
        <taxon>Aphidini</taxon>
        <taxon>Aphis</taxon>
        <taxon>Aphis</taxon>
    </lineage>
</organism>
<reference evidence="1 2" key="1">
    <citation type="submission" date="2019-08" db="EMBL/GenBank/DDBJ databases">
        <title>Whole genome of Aphis craccivora.</title>
        <authorList>
            <person name="Voronova N.V."/>
            <person name="Shulinski R.S."/>
            <person name="Bandarenka Y.V."/>
            <person name="Zhorov D.G."/>
            <person name="Warner D."/>
        </authorList>
    </citation>
    <scope>NUCLEOTIDE SEQUENCE [LARGE SCALE GENOMIC DNA]</scope>
    <source>
        <strain evidence="1">180601</strain>
        <tissue evidence="1">Whole Body</tissue>
    </source>
</reference>
<keyword evidence="2" id="KW-1185">Reference proteome</keyword>
<evidence type="ECO:0000313" key="1">
    <source>
        <dbReference type="EMBL" id="KAF0719641.1"/>
    </source>
</evidence>
<accession>A0A6G0W1N6</accession>